<evidence type="ECO:0000256" key="3">
    <source>
        <dbReference type="ARBA" id="ARBA00023002"/>
    </source>
</evidence>
<organism evidence="8 9">
    <name type="scientific">Kibdelosporangium phytohabitans</name>
    <dbReference type="NCBI Taxonomy" id="860235"/>
    <lineage>
        <taxon>Bacteria</taxon>
        <taxon>Bacillati</taxon>
        <taxon>Actinomycetota</taxon>
        <taxon>Actinomycetes</taxon>
        <taxon>Pseudonocardiales</taxon>
        <taxon>Pseudonocardiaceae</taxon>
        <taxon>Kibdelosporangium</taxon>
    </lineage>
</organism>
<reference evidence="8 9" key="1">
    <citation type="submission" date="2015-07" db="EMBL/GenBank/DDBJ databases">
        <title>Genome sequencing of Kibdelosporangium phytohabitans.</title>
        <authorList>
            <person name="Qin S."/>
            <person name="Xing K."/>
        </authorList>
    </citation>
    <scope>NUCLEOTIDE SEQUENCE [LARGE SCALE GENOMIC DNA]</scope>
    <source>
        <strain evidence="8 9">KLBMP1111</strain>
    </source>
</reference>
<dbReference type="Gene3D" id="3.40.50.720">
    <property type="entry name" value="NAD(P)-binding Rossmann-like Domain"/>
    <property type="match status" value="1"/>
</dbReference>
<evidence type="ECO:0000256" key="1">
    <source>
        <dbReference type="ARBA" id="ARBA00005086"/>
    </source>
</evidence>
<dbReference type="InterPro" id="IPR036291">
    <property type="entry name" value="NAD(P)-bd_dom_sf"/>
</dbReference>
<feature type="binding site" evidence="5">
    <location>
        <begin position="14"/>
        <end position="19"/>
    </location>
    <ligand>
        <name>NAD(+)</name>
        <dbReference type="ChEBI" id="CHEBI:57540"/>
    </ligand>
</feature>
<dbReference type="Pfam" id="PF02737">
    <property type="entry name" value="3HCDH_N"/>
    <property type="match status" value="1"/>
</dbReference>
<keyword evidence="5" id="KW-0520">NAD</keyword>
<dbReference type="InterPro" id="IPR022694">
    <property type="entry name" value="3-OHacyl-CoA_DH"/>
</dbReference>
<dbReference type="STRING" id="860235.AOZ06_39655"/>
<proteinExistence type="inferred from homology"/>
<dbReference type="SUPFAM" id="SSF51735">
    <property type="entry name" value="NAD(P)-binding Rossmann-fold domains"/>
    <property type="match status" value="1"/>
</dbReference>
<dbReference type="PANTHER" id="PTHR48075">
    <property type="entry name" value="3-HYDROXYACYL-COA DEHYDROGENASE FAMILY PROTEIN"/>
    <property type="match status" value="1"/>
</dbReference>
<evidence type="ECO:0000259" key="6">
    <source>
        <dbReference type="Pfam" id="PF00725"/>
    </source>
</evidence>
<dbReference type="EMBL" id="CP012752">
    <property type="protein sequence ID" value="ALG12166.1"/>
    <property type="molecule type" value="Genomic_DNA"/>
</dbReference>
<evidence type="ECO:0000259" key="7">
    <source>
        <dbReference type="Pfam" id="PF02737"/>
    </source>
</evidence>
<evidence type="ECO:0000313" key="9">
    <source>
        <dbReference type="Proteomes" id="UP000063699"/>
    </source>
</evidence>
<dbReference type="OrthoDB" id="3229174at2"/>
<evidence type="ECO:0000256" key="2">
    <source>
        <dbReference type="ARBA" id="ARBA00009463"/>
    </source>
</evidence>
<comment type="pathway">
    <text evidence="1">Lipid metabolism; butanoate metabolism.</text>
</comment>
<feature type="binding site" evidence="5">
    <location>
        <position position="98"/>
    </location>
    <ligand>
        <name>NAD(+)</name>
        <dbReference type="ChEBI" id="CHEBI:57540"/>
    </ligand>
</feature>
<comment type="similarity">
    <text evidence="2">Belongs to the 3-hydroxyacyl-CoA dehydrogenase family.</text>
</comment>
<dbReference type="Gene3D" id="1.10.1040.10">
    <property type="entry name" value="N-(1-d-carboxylethyl)-l-norvaline Dehydrogenase, domain 2"/>
    <property type="match status" value="1"/>
</dbReference>
<dbReference type="Proteomes" id="UP000063699">
    <property type="component" value="Chromosome"/>
</dbReference>
<gene>
    <name evidence="8" type="ORF">AOZ06_39655</name>
</gene>
<dbReference type="PANTHER" id="PTHR48075:SF5">
    <property type="entry name" value="3-HYDROXYBUTYRYL-COA DEHYDROGENASE"/>
    <property type="match status" value="1"/>
</dbReference>
<keyword evidence="3" id="KW-0560">Oxidoreductase</keyword>
<dbReference type="InterPro" id="IPR006108">
    <property type="entry name" value="3HC_DH_C"/>
</dbReference>
<dbReference type="GO" id="GO:0006631">
    <property type="term" value="P:fatty acid metabolic process"/>
    <property type="evidence" value="ECO:0007669"/>
    <property type="project" value="InterPro"/>
</dbReference>
<feature type="domain" description="3-hydroxyacyl-CoA dehydrogenase C-terminal" evidence="6">
    <location>
        <begin position="187"/>
        <end position="283"/>
    </location>
</feature>
<feature type="binding site" evidence="5">
    <location>
        <position position="37"/>
    </location>
    <ligand>
        <name>NAD(+)</name>
        <dbReference type="ChEBI" id="CHEBI:57540"/>
    </ligand>
</feature>
<accession>A0A0N9I7G1</accession>
<dbReference type="PIRSF" id="PIRSF000105">
    <property type="entry name" value="HCDH"/>
    <property type="match status" value="1"/>
</dbReference>
<feature type="binding site" evidence="5">
    <location>
        <position position="120"/>
    </location>
    <ligand>
        <name>NAD(+)</name>
        <dbReference type="ChEBI" id="CHEBI:57540"/>
    </ligand>
</feature>
<feature type="binding site" evidence="5">
    <location>
        <position position="93"/>
    </location>
    <ligand>
        <name>NAD(+)</name>
        <dbReference type="ChEBI" id="CHEBI:57540"/>
    </ligand>
</feature>
<sequence length="288" mass="30372">MQPDSASHRLAVLGAGVMGSSITAMALGHGVPVVLVDIDDGALDRARASIAQQVRHAQLMGAAPADRPTGELVTSQRIEDIADATAVVEAITEKPDLKSDVHAKIGAAVRRGTPVISNTSGIPIDEMASALPCPEDLIGTHFMNPAYLIRTVEVIVGPRTAERTVAALMSLLSALDRQPIVVNDSPGFVTSRLLHPMINDAARLVDEGVATAADVDALMLGCLGHATGPLRTADMIGLDNLVDALDVLHERTGNPTHEPCALLRRKVAQGDHGIKTGRGFHEYERQPE</sequence>
<protein>
    <submittedName>
        <fullName evidence="8">3-hydroxyacyl-CoA dehydrogenase</fullName>
    </submittedName>
</protein>
<dbReference type="GO" id="GO:0016616">
    <property type="term" value="F:oxidoreductase activity, acting on the CH-OH group of donors, NAD or NADP as acceptor"/>
    <property type="evidence" value="ECO:0007669"/>
    <property type="project" value="InterPro"/>
</dbReference>
<name>A0A0N9I7G1_9PSEU</name>
<feature type="binding site" evidence="5">
    <location>
        <position position="144"/>
    </location>
    <ligand>
        <name>NAD(+)</name>
        <dbReference type="ChEBI" id="CHEBI:57540"/>
    </ligand>
</feature>
<dbReference type="Pfam" id="PF00725">
    <property type="entry name" value="3HCDH"/>
    <property type="match status" value="1"/>
</dbReference>
<dbReference type="InterPro" id="IPR013328">
    <property type="entry name" value="6PGD_dom2"/>
</dbReference>
<dbReference type="InterPro" id="IPR006176">
    <property type="entry name" value="3-OHacyl-CoA_DH_NAD-bd"/>
</dbReference>
<dbReference type="InterPro" id="IPR008927">
    <property type="entry name" value="6-PGluconate_DH-like_C_sf"/>
</dbReference>
<evidence type="ECO:0000256" key="4">
    <source>
        <dbReference type="PIRSR" id="PIRSR000105-1"/>
    </source>
</evidence>
<dbReference type="RefSeq" id="WP_054294062.1">
    <property type="nucleotide sequence ID" value="NZ_CP012752.1"/>
</dbReference>
<feature type="binding site" evidence="5">
    <location>
        <position position="275"/>
    </location>
    <ligand>
        <name>NAD(+)</name>
        <dbReference type="ChEBI" id="CHEBI:57540"/>
    </ligand>
</feature>
<evidence type="ECO:0000256" key="5">
    <source>
        <dbReference type="PIRSR" id="PIRSR000105-2"/>
    </source>
</evidence>
<evidence type="ECO:0000313" key="8">
    <source>
        <dbReference type="EMBL" id="ALG12166.1"/>
    </source>
</evidence>
<dbReference type="AlphaFoldDB" id="A0A0N9I7G1"/>
<dbReference type="GO" id="GO:0070403">
    <property type="term" value="F:NAD+ binding"/>
    <property type="evidence" value="ECO:0007669"/>
    <property type="project" value="InterPro"/>
</dbReference>
<feature type="domain" description="3-hydroxyacyl-CoA dehydrogenase NAD binding" evidence="7">
    <location>
        <begin position="10"/>
        <end position="184"/>
    </location>
</feature>
<dbReference type="KEGG" id="kphy:AOZ06_39655"/>
<dbReference type="SUPFAM" id="SSF48179">
    <property type="entry name" value="6-phosphogluconate dehydrogenase C-terminal domain-like"/>
    <property type="match status" value="1"/>
</dbReference>
<keyword evidence="9" id="KW-1185">Reference proteome</keyword>
<feature type="site" description="Important for catalytic activity" evidence="4">
    <location>
        <position position="141"/>
    </location>
</feature>